<dbReference type="RefSeq" id="WP_092557974.1">
    <property type="nucleotide sequence ID" value="NZ_FNPZ01000007.1"/>
</dbReference>
<organism evidence="2 3">
    <name type="scientific">Herbiconiux ginsengi</name>
    <dbReference type="NCBI Taxonomy" id="381665"/>
    <lineage>
        <taxon>Bacteria</taxon>
        <taxon>Bacillati</taxon>
        <taxon>Actinomycetota</taxon>
        <taxon>Actinomycetes</taxon>
        <taxon>Micrococcales</taxon>
        <taxon>Microbacteriaceae</taxon>
        <taxon>Herbiconiux</taxon>
    </lineage>
</organism>
<sequence length="998" mass="106964">MRAEDHVRRLLRQSDRTPTGQLERALLQSAVDLSDALGDEVLAYESRMRLSAWAAASGDSSVRLRAFDRCLELHLGDPHRFPSAVGDLDLLWDFASIPRLLAGSPSYDREAIAGCLDEMLEVFSFHGADLRAFDFARFEVAALCGDEALARESLARVAGEMRAPRGEQGRAEPLLCDACVLSAEIAWHAERGHLDRAAAAADRLRESGSGCADEPELGLSRGLVPCLLTGRLDEARHGHLEGYERVRHNPKHLEAVAGHVEFAVMVGATQRALRLVERHACWLAADPLAGSAQFAFLCAAGGAMDALTRSGRGGTTVTPLNAAVLAAHLGSRVGAWTATTFARACWTAASSLAHAFDTRDGNGRFARRLSAARAIRPVTAWEPSAWGGDGRHRGTLTGGPRADAVDAGGRSGADATDDRLSEPRALLARARECAAVGDREAADSAVDEALPRADPITRSELFALRIRMHVERGDLRAAEEQLALRVDCLIVDGLDDDAEVDLQLGLLLFGAPLAGRRSELERGLQRAGELELAPAAQMRISVVLATQLMREGSYTEAENLLSKALDGVVDVRRSAGLLVLADAYFALGRFQDALSAIDLLLGDPIDRALRASALLRRSTVVFTLDPVQAMEAMDRAIDDADRALHLFVELGHCEGVLDACGVLGHLLGRIGSVEGSLEALRTAHSTAEHFEHPDVDAMAFRLACALVRADCGGEARQLLDDVVERMPLEGDRSLRGEMFYWLAHACRQDDDDPAAYGAWSLALEEFARADDDHASARVGIALGRLLFDNDDPASVEVLREASRRARAAMRREGHRTTNRDVPAATLLIDALHLLGRAQAAFGDPAALRTLDDVVKEAVALQRFAPLFEANVAESRARALDDLHRESEAVASARHAAALYDVAGDPVGAARLSVFGARLLVGTGETGEADALYGAGLARFDSAAGSGHSTAEARIERAIAAREQKALRDRPAEPQPEAIEPGSPENVTTREPAPPAPAR</sequence>
<proteinExistence type="predicted"/>
<dbReference type="STRING" id="381665.SAMN05216554_4469"/>
<dbReference type="AlphaFoldDB" id="A0A1H3TSM8"/>
<evidence type="ECO:0000256" key="1">
    <source>
        <dbReference type="SAM" id="MobiDB-lite"/>
    </source>
</evidence>
<dbReference type="InterPro" id="IPR011990">
    <property type="entry name" value="TPR-like_helical_dom_sf"/>
</dbReference>
<feature type="region of interest" description="Disordered" evidence="1">
    <location>
        <begin position="958"/>
        <end position="998"/>
    </location>
</feature>
<dbReference type="Gene3D" id="1.25.40.10">
    <property type="entry name" value="Tetratricopeptide repeat domain"/>
    <property type="match status" value="1"/>
</dbReference>
<dbReference type="SUPFAM" id="SSF48452">
    <property type="entry name" value="TPR-like"/>
    <property type="match status" value="1"/>
</dbReference>
<evidence type="ECO:0000313" key="2">
    <source>
        <dbReference type="EMBL" id="SDZ53176.1"/>
    </source>
</evidence>
<feature type="compositionally biased region" description="Basic and acidic residues" evidence="1">
    <location>
        <begin position="958"/>
        <end position="971"/>
    </location>
</feature>
<name>A0A1H3TSM8_9MICO</name>
<dbReference type="EMBL" id="FNPZ01000007">
    <property type="protein sequence ID" value="SDZ53176.1"/>
    <property type="molecule type" value="Genomic_DNA"/>
</dbReference>
<keyword evidence="3" id="KW-1185">Reference proteome</keyword>
<feature type="region of interest" description="Disordered" evidence="1">
    <location>
        <begin position="386"/>
        <end position="418"/>
    </location>
</feature>
<gene>
    <name evidence="2" type="ORF">SAMN05216554_4469</name>
</gene>
<evidence type="ECO:0000313" key="3">
    <source>
        <dbReference type="Proteomes" id="UP000198891"/>
    </source>
</evidence>
<reference evidence="2 3" key="1">
    <citation type="submission" date="2016-10" db="EMBL/GenBank/DDBJ databases">
        <authorList>
            <person name="de Groot N.N."/>
        </authorList>
    </citation>
    <scope>NUCLEOTIDE SEQUENCE [LARGE SCALE GENOMIC DNA]</scope>
    <source>
        <strain evidence="2 3">CGMCC 4.3491</strain>
    </source>
</reference>
<accession>A0A1H3TSM8</accession>
<dbReference type="OrthoDB" id="56388at2"/>
<dbReference type="Proteomes" id="UP000198891">
    <property type="component" value="Unassembled WGS sequence"/>
</dbReference>
<protein>
    <submittedName>
        <fullName evidence="2">Tetratricopeptide repeat-containing protein</fullName>
    </submittedName>
</protein>